<keyword evidence="1" id="KW-0520">NAD</keyword>
<dbReference type="PRINTS" id="PR01713">
    <property type="entry name" value="NUCEPIMERASE"/>
</dbReference>
<name>A0A0P0YWW3_9HYPH</name>
<dbReference type="Pfam" id="PF01370">
    <property type="entry name" value="Epimerase"/>
    <property type="match status" value="1"/>
</dbReference>
<feature type="domain" description="NAD-dependent epimerase/dehydratase" evidence="2">
    <location>
        <begin position="23"/>
        <end position="254"/>
    </location>
</feature>
<dbReference type="PANTHER" id="PTHR43574">
    <property type="entry name" value="EPIMERASE-RELATED"/>
    <property type="match status" value="1"/>
</dbReference>
<sequence length="354" mass="38346">MPLFVAALSGSIATIRAGPFMRILITGCAGFIGFHLARRLLDAGHAVTGLDNLSPYYDPALKRARLAEIEGRNGFRFVDLDVENAAELVSLFEMEQPEIVFHLAAQAGVRHSLSHPQAYVGANIVGTFNMLEACRAHTPAHLVLASTSSIYGASTTMPFDERVRTAEPLTIYAASKGAGELMAHSYAHLYAIPTTAVRFFTVYGPWGRPDMAYYIFARRILSGEPLEINNNGCSLRDFTYIDDLVEAMARLMDAVPGAEGRVEGDTLSAVAPYRVVNAGGGQPVGLMDFVAEIEKAAGVTAQKLYRALPAGDSDATFADTRLLRSLTGYAPQTPIADGIPKFVEWYRAQGFRYA</sequence>
<evidence type="ECO:0000256" key="1">
    <source>
        <dbReference type="ARBA" id="ARBA00023027"/>
    </source>
</evidence>
<evidence type="ECO:0000313" key="3">
    <source>
        <dbReference type="EMBL" id="BAT25934.1"/>
    </source>
</evidence>
<dbReference type="EMBL" id="LC066371">
    <property type="protein sequence ID" value="BAT25934.1"/>
    <property type="molecule type" value="Genomic_DNA"/>
</dbReference>
<accession>A0A0P0YWW3</accession>
<reference evidence="3" key="1">
    <citation type="journal article" date="2015" name="Proc. Natl. Acad. Sci. U.S.A.">
        <title>Bacterial clade with the ribosomal RNA operon on a small plasmid rather than the chromosome.</title>
        <authorList>
            <person name="Anda M."/>
            <person name="Ohtsubo Y."/>
            <person name="Okubo T."/>
            <person name="Sugawara M."/>
            <person name="Nagata Y."/>
            <person name="Tsuda M."/>
            <person name="Minamisawa K."/>
            <person name="Mitsui H."/>
        </authorList>
    </citation>
    <scope>NUCLEOTIDE SEQUENCE</scope>
    <source>
        <strain evidence="3">DSM 21988</strain>
    </source>
</reference>
<dbReference type="InterPro" id="IPR036291">
    <property type="entry name" value="NAD(P)-bd_dom_sf"/>
</dbReference>
<dbReference type="Gene3D" id="3.40.50.720">
    <property type="entry name" value="NAD(P)-binding Rossmann-like Domain"/>
    <property type="match status" value="1"/>
</dbReference>
<proteinExistence type="predicted"/>
<dbReference type="InterPro" id="IPR001509">
    <property type="entry name" value="Epimerase_deHydtase"/>
</dbReference>
<dbReference type="SUPFAM" id="SSF51735">
    <property type="entry name" value="NAD(P)-binding Rossmann-fold domains"/>
    <property type="match status" value="1"/>
</dbReference>
<evidence type="ECO:0000259" key="2">
    <source>
        <dbReference type="Pfam" id="PF01370"/>
    </source>
</evidence>
<protein>
    <submittedName>
        <fullName evidence="3">UDP-glucuronate 5'-epimerase</fullName>
    </submittedName>
</protein>
<dbReference type="AlphaFoldDB" id="A0A0P0YWW3"/>
<organism evidence="3">
    <name type="scientific">Aureimonas altamirensis</name>
    <dbReference type="NCBI Taxonomy" id="370622"/>
    <lineage>
        <taxon>Bacteria</taxon>
        <taxon>Pseudomonadati</taxon>
        <taxon>Pseudomonadota</taxon>
        <taxon>Alphaproteobacteria</taxon>
        <taxon>Hyphomicrobiales</taxon>
        <taxon>Aurantimonadaceae</taxon>
        <taxon>Aureimonas</taxon>
    </lineage>
</organism>